<gene>
    <name evidence="1" type="ORF">BaRGS_00012290</name>
</gene>
<dbReference type="AlphaFoldDB" id="A0ABD0LAZ1"/>
<evidence type="ECO:0000313" key="1">
    <source>
        <dbReference type="EMBL" id="KAK7496368.1"/>
    </source>
</evidence>
<name>A0ABD0LAZ1_9CAEN</name>
<comment type="caution">
    <text evidence="1">The sequence shown here is derived from an EMBL/GenBank/DDBJ whole genome shotgun (WGS) entry which is preliminary data.</text>
</comment>
<dbReference type="Proteomes" id="UP001519460">
    <property type="component" value="Unassembled WGS sequence"/>
</dbReference>
<protein>
    <submittedName>
        <fullName evidence="1">Uncharacterized protein</fullName>
    </submittedName>
</protein>
<accession>A0ABD0LAZ1</accession>
<evidence type="ECO:0000313" key="2">
    <source>
        <dbReference type="Proteomes" id="UP001519460"/>
    </source>
</evidence>
<sequence length="76" mass="8768">MRRLRGPGDDVGRWRRRRGHLLLEGDNRHEAHLSSAASPCPVTLEIGHSTRRHYRFTWTSGLGPKQDIRMLPLTVE</sequence>
<keyword evidence="2" id="KW-1185">Reference proteome</keyword>
<proteinExistence type="predicted"/>
<organism evidence="1 2">
    <name type="scientific">Batillaria attramentaria</name>
    <dbReference type="NCBI Taxonomy" id="370345"/>
    <lineage>
        <taxon>Eukaryota</taxon>
        <taxon>Metazoa</taxon>
        <taxon>Spiralia</taxon>
        <taxon>Lophotrochozoa</taxon>
        <taxon>Mollusca</taxon>
        <taxon>Gastropoda</taxon>
        <taxon>Caenogastropoda</taxon>
        <taxon>Sorbeoconcha</taxon>
        <taxon>Cerithioidea</taxon>
        <taxon>Batillariidae</taxon>
        <taxon>Batillaria</taxon>
    </lineage>
</organism>
<dbReference type="EMBL" id="JACVVK020000067">
    <property type="protein sequence ID" value="KAK7496368.1"/>
    <property type="molecule type" value="Genomic_DNA"/>
</dbReference>
<reference evidence="1 2" key="1">
    <citation type="journal article" date="2023" name="Sci. Data">
        <title>Genome assembly of the Korean intertidal mud-creeper Batillaria attramentaria.</title>
        <authorList>
            <person name="Patra A.K."/>
            <person name="Ho P.T."/>
            <person name="Jun S."/>
            <person name="Lee S.J."/>
            <person name="Kim Y."/>
            <person name="Won Y.J."/>
        </authorList>
    </citation>
    <scope>NUCLEOTIDE SEQUENCE [LARGE SCALE GENOMIC DNA]</scope>
    <source>
        <strain evidence="1">Wonlab-2016</strain>
    </source>
</reference>